<feature type="transmembrane region" description="Helical" evidence="1">
    <location>
        <begin position="124"/>
        <end position="145"/>
    </location>
</feature>
<feature type="transmembrane region" description="Helical" evidence="1">
    <location>
        <begin position="304"/>
        <end position="324"/>
    </location>
</feature>
<dbReference type="EMBL" id="AUPL01006275">
    <property type="protein sequence ID" value="ESL06057.1"/>
    <property type="molecule type" value="Genomic_DNA"/>
</dbReference>
<keyword evidence="1" id="KW-1133">Transmembrane helix</keyword>
<feature type="transmembrane region" description="Helical" evidence="1">
    <location>
        <begin position="185"/>
        <end position="218"/>
    </location>
</feature>
<feature type="transmembrane region" description="Helical" evidence="1">
    <location>
        <begin position="392"/>
        <end position="411"/>
    </location>
</feature>
<dbReference type="PANTHER" id="PTHR31652">
    <property type="entry name" value="LIMR FAMILY PROTEIN DDB_G0283707-RELATED"/>
    <property type="match status" value="1"/>
</dbReference>
<proteinExistence type="predicted"/>
<evidence type="ECO:0000313" key="3">
    <source>
        <dbReference type="Proteomes" id="UP000031737"/>
    </source>
</evidence>
<dbReference type="InterPro" id="IPR006876">
    <property type="entry name" value="LMBR1-like_membr_prot"/>
</dbReference>
<gene>
    <name evidence="2" type="ORF">TRSC58_06275</name>
</gene>
<organism evidence="2 3">
    <name type="scientific">Trypanosoma rangeli SC58</name>
    <dbReference type="NCBI Taxonomy" id="429131"/>
    <lineage>
        <taxon>Eukaryota</taxon>
        <taxon>Discoba</taxon>
        <taxon>Euglenozoa</taxon>
        <taxon>Kinetoplastea</taxon>
        <taxon>Metakinetoplastina</taxon>
        <taxon>Trypanosomatida</taxon>
        <taxon>Trypanosomatidae</taxon>
        <taxon>Trypanosoma</taxon>
        <taxon>Herpetosoma</taxon>
    </lineage>
</organism>
<dbReference type="AlphaFoldDB" id="A0A061IYH2"/>
<name>A0A061IYH2_TRYRA</name>
<evidence type="ECO:0000256" key="1">
    <source>
        <dbReference type="SAM" id="Phobius"/>
    </source>
</evidence>
<feature type="transmembrane region" description="Helical" evidence="1">
    <location>
        <begin position="437"/>
        <end position="461"/>
    </location>
</feature>
<feature type="transmembrane region" description="Helical" evidence="1">
    <location>
        <begin position="6"/>
        <end position="30"/>
    </location>
</feature>
<reference evidence="2 3" key="1">
    <citation type="submission" date="2013-07" db="EMBL/GenBank/DDBJ databases">
        <authorList>
            <person name="Stoco P.H."/>
            <person name="Wagner G."/>
            <person name="Gerber A."/>
            <person name="Zaha A."/>
            <person name="Thompson C."/>
            <person name="Bartholomeu D.C."/>
            <person name="Luckemeyer D.D."/>
            <person name="Bahia D."/>
            <person name="Loreto E."/>
            <person name="Prestes E.B."/>
            <person name="Lima F.M."/>
            <person name="Rodrigues-Luiz G."/>
            <person name="Vallejo G.A."/>
            <person name="Filho J.F."/>
            <person name="Monteiro K.M."/>
            <person name="Tyler K.M."/>
            <person name="de Almeida L.G."/>
            <person name="Ortiz M.F."/>
            <person name="Siervo M.A."/>
            <person name="de Moraes M.H."/>
            <person name="Cunha O.L."/>
            <person name="Mendonca-Neto R."/>
            <person name="Silva R."/>
            <person name="Teixeira S.M."/>
            <person name="Murta S.M."/>
            <person name="Sincero T.C."/>
            <person name="Mendes T.A."/>
            <person name="Urmenyi T.P."/>
            <person name="Silva V.G."/>
            <person name="da Rocha W.D."/>
            <person name="Andersson B."/>
            <person name="Romanha A.J."/>
            <person name="Steindel M."/>
            <person name="de Vasconcelos A.T."/>
            <person name="Grisard E.C."/>
        </authorList>
    </citation>
    <scope>NUCLEOTIDE SEQUENCE [LARGE SCALE GENOMIC DNA]</scope>
    <source>
        <strain evidence="2 3">SC58</strain>
    </source>
</reference>
<keyword evidence="1" id="KW-0812">Transmembrane</keyword>
<evidence type="ECO:0008006" key="4">
    <source>
        <dbReference type="Google" id="ProtNLM"/>
    </source>
</evidence>
<protein>
    <recommendedName>
        <fullName evidence="4">LMBR1 domain-containing protein 1</fullName>
    </recommendedName>
</protein>
<evidence type="ECO:0000313" key="2">
    <source>
        <dbReference type="EMBL" id="ESL06057.1"/>
    </source>
</evidence>
<keyword evidence="3" id="KW-1185">Reference proteome</keyword>
<dbReference type="Proteomes" id="UP000031737">
    <property type="component" value="Unassembled WGS sequence"/>
</dbReference>
<comment type="caution">
    <text evidence="2">The sequence shown here is derived from an EMBL/GenBank/DDBJ whole genome shotgun (WGS) entry which is preliminary data.</text>
</comment>
<dbReference type="VEuPathDB" id="TriTrypDB:TRSC58_06275"/>
<feature type="transmembrane region" description="Helical" evidence="1">
    <location>
        <begin position="82"/>
        <end position="104"/>
    </location>
</feature>
<feature type="transmembrane region" description="Helical" evidence="1">
    <location>
        <begin position="344"/>
        <end position="364"/>
    </location>
</feature>
<feature type="transmembrane region" description="Helical" evidence="1">
    <location>
        <begin position="42"/>
        <end position="62"/>
    </location>
</feature>
<accession>A0A061IYH2</accession>
<sequence length="476" mass="53178">MLNWWLIVLLVVVALLCVGLGVYVLFYFVSEEEDGGDYGARVVVVLGMVIAMGVVLLLPLDVANATDPTVPNKYTNTLNVQLMWQIVLWIVLVLAIVVLPFVLFFYEAFDPEDNRLGRQIGHALLYSLTVFGVFAIICGVCYGLVGVAQVPVRVYVGFPQLVLDVENVVYNGSSVSSHEDIGVSFFTYCVGIMCFLGWIAFFFYGGVGIVSFPIGLICSFVRRTKAISGSRFAEEMAIIAAKSDALLELSLEMQRKCRGSISASQRNKINILRNETYILEAQQEQLIWAYTKAGGSPFVVYGRLMLGIISSVISVAWLLHIFIYNTFDASPFLNSILTSLDSTFAFFGVIAYGVFVFYLMWVTFEGQMRLGMRLVFLQIHPLKPHDTTLNSLIFNVALCLLTTPVVVEFAARSFQEYGPRTAINALMNIYVLHLKGIGYFIMWAQFCFVGVSLLSVVWVILCPVTKRRRDPTKLRL</sequence>
<keyword evidence="1" id="KW-0472">Membrane</keyword>
<dbReference type="PANTHER" id="PTHR31652:SF1">
    <property type="entry name" value="LMBR1-LIKE MEMBRANE PROTEIN"/>
    <property type="match status" value="1"/>
</dbReference>
<dbReference type="OrthoDB" id="73273at2759"/>
<dbReference type="Pfam" id="PF04791">
    <property type="entry name" value="LMBR1"/>
    <property type="match status" value="2"/>
</dbReference>